<evidence type="ECO:0000313" key="4">
    <source>
        <dbReference type="EMBL" id="THG22447.1"/>
    </source>
</evidence>
<dbReference type="PANTHER" id="PTHR31623">
    <property type="entry name" value="F21J9.9"/>
    <property type="match status" value="1"/>
</dbReference>
<accession>A0A4V6RYS8</accession>
<evidence type="ECO:0000256" key="1">
    <source>
        <dbReference type="ARBA" id="ARBA00009861"/>
    </source>
</evidence>
<evidence type="ECO:0000313" key="5">
    <source>
        <dbReference type="Proteomes" id="UP000306102"/>
    </source>
</evidence>
<gene>
    <name evidence="4" type="ORF">TEA_000180</name>
</gene>
<organism evidence="4 5">
    <name type="scientific">Camellia sinensis var. sinensis</name>
    <name type="common">China tea</name>
    <dbReference type="NCBI Taxonomy" id="542762"/>
    <lineage>
        <taxon>Eukaryota</taxon>
        <taxon>Viridiplantae</taxon>
        <taxon>Streptophyta</taxon>
        <taxon>Embryophyta</taxon>
        <taxon>Tracheophyta</taxon>
        <taxon>Spermatophyta</taxon>
        <taxon>Magnoliopsida</taxon>
        <taxon>eudicotyledons</taxon>
        <taxon>Gunneridae</taxon>
        <taxon>Pentapetalae</taxon>
        <taxon>asterids</taxon>
        <taxon>Ericales</taxon>
        <taxon>Theaceae</taxon>
        <taxon>Camellia</taxon>
    </lineage>
</organism>
<comment type="caution">
    <text evidence="4">The sequence shown here is derived from an EMBL/GenBank/DDBJ whole genome shotgun (WGS) entry which is preliminary data.</text>
</comment>
<dbReference type="AlphaFoldDB" id="A0A4V6RYS8"/>
<dbReference type="GO" id="GO:0016746">
    <property type="term" value="F:acyltransferase activity"/>
    <property type="evidence" value="ECO:0007669"/>
    <property type="project" value="UniProtKB-KW"/>
</dbReference>
<dbReference type="Gene3D" id="3.30.559.10">
    <property type="entry name" value="Chloramphenicol acetyltransferase-like domain"/>
    <property type="match status" value="2"/>
</dbReference>
<sequence>MKMEVELISKEIIKPSSSTPPHLRTMRLSLLDQGGGLGHVPIILYYTKRDANFNINEKVINQLKDSLSKTLALFYPLAGRVKDRFSIDCDDEGVLFSTTRVNCDLANLITTQPPDLQSFPALVPYYVFVDPRDKVVQVAIQLNIFTCGGVVISGCFMHKIMDGATIGAFLKSWASNSIASLGLSSSPPPPEEEEEEEEEEKLVYPGASMIPSKQTLPADHSNWPERMLLREGDGIVQRFLFKSEAISTLKAKATSERVPNPTRVEAISGFIWKHAMAASKAVWGMQQPSMLSHQMDLRRKIFEPSLSKYSIGNFTWKVVAHYYPFAEKVEEEEEEKITSLDGLVGLLRAAIEKTRDDILPKLLQGDDGGYDLFSKFVQELRETCQSNKNLNPYTFSSWCKIGFNEVDFGWGKPTWVSPAGAGRVNSIYKNTVVLIEAGLDDRIEAWLTLDEREMAVLEHDQEFLEFAYVNPAVILP</sequence>
<evidence type="ECO:0000256" key="3">
    <source>
        <dbReference type="ARBA" id="ARBA00023315"/>
    </source>
</evidence>
<dbReference type="Proteomes" id="UP000306102">
    <property type="component" value="Unassembled WGS sequence"/>
</dbReference>
<dbReference type="InterPro" id="IPR023213">
    <property type="entry name" value="CAT-like_dom_sf"/>
</dbReference>
<comment type="similarity">
    <text evidence="1">Belongs to the plant acyltransferase family.</text>
</comment>
<dbReference type="Pfam" id="PF02458">
    <property type="entry name" value="Transferase"/>
    <property type="match status" value="1"/>
</dbReference>
<keyword evidence="3" id="KW-0012">Acyltransferase</keyword>
<keyword evidence="5" id="KW-1185">Reference proteome</keyword>
<name>A0A4V6RYS8_CAMSN</name>
<proteinExistence type="inferred from homology"/>
<keyword evidence="2" id="KW-0808">Transferase</keyword>
<evidence type="ECO:0000256" key="2">
    <source>
        <dbReference type="ARBA" id="ARBA00022679"/>
    </source>
</evidence>
<reference evidence="4 5" key="1">
    <citation type="journal article" date="2018" name="Proc. Natl. Acad. Sci. U.S.A.">
        <title>Draft genome sequence of Camellia sinensis var. sinensis provides insights into the evolution of the tea genome and tea quality.</title>
        <authorList>
            <person name="Wei C."/>
            <person name="Yang H."/>
            <person name="Wang S."/>
            <person name="Zhao J."/>
            <person name="Liu C."/>
            <person name="Gao L."/>
            <person name="Xia E."/>
            <person name="Lu Y."/>
            <person name="Tai Y."/>
            <person name="She G."/>
            <person name="Sun J."/>
            <person name="Cao H."/>
            <person name="Tong W."/>
            <person name="Gao Q."/>
            <person name="Li Y."/>
            <person name="Deng W."/>
            <person name="Jiang X."/>
            <person name="Wang W."/>
            <person name="Chen Q."/>
            <person name="Zhang S."/>
            <person name="Li H."/>
            <person name="Wu J."/>
            <person name="Wang P."/>
            <person name="Li P."/>
            <person name="Shi C."/>
            <person name="Zheng F."/>
            <person name="Jian J."/>
            <person name="Huang B."/>
            <person name="Shan D."/>
            <person name="Shi M."/>
            <person name="Fang C."/>
            <person name="Yue Y."/>
            <person name="Li F."/>
            <person name="Li D."/>
            <person name="Wei S."/>
            <person name="Han B."/>
            <person name="Jiang C."/>
            <person name="Yin Y."/>
            <person name="Xia T."/>
            <person name="Zhang Z."/>
            <person name="Bennetzen J.L."/>
            <person name="Zhao S."/>
            <person name="Wan X."/>
        </authorList>
    </citation>
    <scope>NUCLEOTIDE SEQUENCE [LARGE SCALE GENOMIC DNA]</scope>
    <source>
        <strain evidence="5">cv. Shuchazao</strain>
        <tissue evidence="4">Leaf</tissue>
    </source>
</reference>
<dbReference type="EMBL" id="SDRB02000861">
    <property type="protein sequence ID" value="THG22447.1"/>
    <property type="molecule type" value="Genomic_DNA"/>
</dbReference>
<protein>
    <submittedName>
        <fullName evidence="4">Uncharacterized protein</fullName>
    </submittedName>
</protein>
<dbReference type="PANTHER" id="PTHR31623:SF110">
    <property type="entry name" value="VINORINE SYNTHASE-LIKE"/>
    <property type="match status" value="1"/>
</dbReference>